<sequence length="169" mass="18100">MNDLSLIQAMSTARLQELLQDMGYRVTHSEQNGQAQLLSAAQGIGFSVRPGNQAPAVGEFVDYTFACVLRVQGELPDTLVGRWNGSKRFARLSTQGDFLVMEMDVVVAGGVSGNHVRAMIELWDRLLQEFVLFLRQVAMMQADAAKADSDPEAAIAATPAEAAAAGTAA</sequence>
<evidence type="ECO:0008006" key="3">
    <source>
        <dbReference type="Google" id="ProtNLM"/>
    </source>
</evidence>
<protein>
    <recommendedName>
        <fullName evidence="3">Sensory transduction regulator</fullName>
    </recommendedName>
</protein>
<proteinExistence type="predicted"/>
<evidence type="ECO:0000313" key="1">
    <source>
        <dbReference type="EMBL" id="KKO71396.1"/>
    </source>
</evidence>
<dbReference type="PATRIC" id="fig|206506.3.peg.2360"/>
<dbReference type="AlphaFoldDB" id="A0A171KR79"/>
<comment type="caution">
    <text evidence="1">The sequence shown here is derived from an EMBL/GenBank/DDBJ whole genome shotgun (WGS) entry which is preliminary data.</text>
</comment>
<evidence type="ECO:0000313" key="2">
    <source>
        <dbReference type="Proteomes" id="UP000078084"/>
    </source>
</evidence>
<gene>
    <name evidence="1" type="ORF">AAV32_11070</name>
</gene>
<dbReference type="InterPro" id="IPR019660">
    <property type="entry name" value="Put_sensory_transdc_reg_YbjN"/>
</dbReference>
<dbReference type="STRING" id="206506.AAV32_11070"/>
<dbReference type="RefSeq" id="WP_068371757.1">
    <property type="nucleotide sequence ID" value="NZ_LBNE01000007.1"/>
</dbReference>
<name>A0A171KR79_9BURK</name>
<accession>A0A171KR79</accession>
<dbReference type="Pfam" id="PF10722">
    <property type="entry name" value="YbjN"/>
    <property type="match status" value="1"/>
</dbReference>
<keyword evidence="2" id="KW-1185">Reference proteome</keyword>
<organism evidence="1 2">
    <name type="scientific">Kerstersia gyiorum</name>
    <dbReference type="NCBI Taxonomy" id="206506"/>
    <lineage>
        <taxon>Bacteria</taxon>
        <taxon>Pseudomonadati</taxon>
        <taxon>Pseudomonadota</taxon>
        <taxon>Betaproteobacteria</taxon>
        <taxon>Burkholderiales</taxon>
        <taxon>Alcaligenaceae</taxon>
        <taxon>Kerstersia</taxon>
    </lineage>
</organism>
<dbReference type="Proteomes" id="UP000078084">
    <property type="component" value="Unassembled WGS sequence"/>
</dbReference>
<dbReference type="EMBL" id="LBNE01000007">
    <property type="protein sequence ID" value="KKO71396.1"/>
    <property type="molecule type" value="Genomic_DNA"/>
</dbReference>
<reference evidence="1 2" key="1">
    <citation type="submission" date="2015-04" db="EMBL/GenBank/DDBJ databases">
        <title>Genome sequence of Kerstersia gyiorum CG1.</title>
        <authorList>
            <person name="Greninger A.L."/>
            <person name="Kozyreva V."/>
            <person name="Chaturvedi V."/>
        </authorList>
    </citation>
    <scope>NUCLEOTIDE SEQUENCE [LARGE SCALE GENOMIC DNA]</scope>
    <source>
        <strain evidence="1 2">CG1</strain>
    </source>
</reference>